<name>X0SHI8_9ZZZZ</name>
<dbReference type="EMBL" id="BARS01009488">
    <property type="protein sequence ID" value="GAF75382.1"/>
    <property type="molecule type" value="Genomic_DNA"/>
</dbReference>
<gene>
    <name evidence="1" type="ORF">S01H1_17837</name>
</gene>
<comment type="caution">
    <text evidence="1">The sequence shown here is derived from an EMBL/GenBank/DDBJ whole genome shotgun (WGS) entry which is preliminary data.</text>
</comment>
<proteinExistence type="predicted"/>
<reference evidence="1" key="1">
    <citation type="journal article" date="2014" name="Front. Microbiol.">
        <title>High frequency of phylogenetically diverse reductive dehalogenase-homologous genes in deep subseafloor sedimentary metagenomes.</title>
        <authorList>
            <person name="Kawai M."/>
            <person name="Futagami T."/>
            <person name="Toyoda A."/>
            <person name="Takaki Y."/>
            <person name="Nishi S."/>
            <person name="Hori S."/>
            <person name="Arai W."/>
            <person name="Tsubouchi T."/>
            <person name="Morono Y."/>
            <person name="Uchiyama I."/>
            <person name="Ito T."/>
            <person name="Fujiyama A."/>
            <person name="Inagaki F."/>
            <person name="Takami H."/>
        </authorList>
    </citation>
    <scope>NUCLEOTIDE SEQUENCE</scope>
    <source>
        <strain evidence="1">Expedition CK06-06</strain>
    </source>
</reference>
<organism evidence="1">
    <name type="scientific">marine sediment metagenome</name>
    <dbReference type="NCBI Taxonomy" id="412755"/>
    <lineage>
        <taxon>unclassified sequences</taxon>
        <taxon>metagenomes</taxon>
        <taxon>ecological metagenomes</taxon>
    </lineage>
</organism>
<sequence>VCAEICNRLDQKAPVPRDENEAYTEAGLVTQRLWAEDRAQLMEEHRKEIARLRRTNLVGRIIGVSDNGKLQTDLLIRSTEHARTGLVTVFVDLP</sequence>
<dbReference type="AlphaFoldDB" id="X0SHI8"/>
<evidence type="ECO:0000313" key="1">
    <source>
        <dbReference type="EMBL" id="GAF75382.1"/>
    </source>
</evidence>
<accession>X0SHI8</accession>
<protein>
    <submittedName>
        <fullName evidence="1">Uncharacterized protein</fullName>
    </submittedName>
</protein>
<feature type="non-terminal residue" evidence="1">
    <location>
        <position position="1"/>
    </location>
</feature>